<dbReference type="HOGENOM" id="CLU_1836287_0_0_1"/>
<feature type="region of interest" description="Disordered" evidence="1">
    <location>
        <begin position="1"/>
        <end position="23"/>
    </location>
</feature>
<sequence>MPRKQSARKNRDSSEPEDPEDILFNAQHKMTELRRNLNRRQRIMTEKHAKIQAKVKERIDSRLTEDQQKIIRSREDMLVKWQEAMMETMAIENQIREKIDTLRKECMKFATLLKVVIEGRKQDAENLDLAQLQRDVYNSL</sequence>
<dbReference type="AlphaFoldDB" id="A0A084GB09"/>
<dbReference type="KEGG" id="sapo:SAPIO_CDS3541"/>
<protein>
    <submittedName>
        <fullName evidence="2">Uncharacterized protein</fullName>
    </submittedName>
</protein>
<reference evidence="2 3" key="1">
    <citation type="journal article" date="2014" name="Genome Announc.">
        <title>Draft genome sequence of the pathogenic fungus Scedosporium apiospermum.</title>
        <authorList>
            <person name="Vandeputte P."/>
            <person name="Ghamrawi S."/>
            <person name="Rechenmann M."/>
            <person name="Iltis A."/>
            <person name="Giraud S."/>
            <person name="Fleury M."/>
            <person name="Thornton C."/>
            <person name="Delhaes L."/>
            <person name="Meyer W."/>
            <person name="Papon N."/>
            <person name="Bouchara J.P."/>
        </authorList>
    </citation>
    <scope>NUCLEOTIDE SEQUENCE [LARGE SCALE GENOMIC DNA]</scope>
    <source>
        <strain evidence="2 3">IHEM 14462</strain>
    </source>
</reference>
<gene>
    <name evidence="2" type="ORF">SAPIO_CDS3541</name>
</gene>
<evidence type="ECO:0000256" key="1">
    <source>
        <dbReference type="SAM" id="MobiDB-lite"/>
    </source>
</evidence>
<dbReference type="Proteomes" id="UP000028545">
    <property type="component" value="Unassembled WGS sequence"/>
</dbReference>
<keyword evidence="3" id="KW-1185">Reference proteome</keyword>
<organism evidence="2 3">
    <name type="scientific">Pseudallescheria apiosperma</name>
    <name type="common">Scedosporium apiospermum</name>
    <dbReference type="NCBI Taxonomy" id="563466"/>
    <lineage>
        <taxon>Eukaryota</taxon>
        <taxon>Fungi</taxon>
        <taxon>Dikarya</taxon>
        <taxon>Ascomycota</taxon>
        <taxon>Pezizomycotina</taxon>
        <taxon>Sordariomycetes</taxon>
        <taxon>Hypocreomycetidae</taxon>
        <taxon>Microascales</taxon>
        <taxon>Microascaceae</taxon>
        <taxon>Scedosporium</taxon>
    </lineage>
</organism>
<comment type="caution">
    <text evidence="2">The sequence shown here is derived from an EMBL/GenBank/DDBJ whole genome shotgun (WGS) entry which is preliminary data.</text>
</comment>
<name>A0A084GB09_PSEDA</name>
<dbReference type="VEuPathDB" id="FungiDB:SAPIO_CDS3541"/>
<proteinExistence type="predicted"/>
<accession>A0A084GB09</accession>
<evidence type="ECO:0000313" key="2">
    <source>
        <dbReference type="EMBL" id="KEZ44521.1"/>
    </source>
</evidence>
<dbReference type="RefSeq" id="XP_016644320.1">
    <property type="nucleotide sequence ID" value="XM_016786314.1"/>
</dbReference>
<evidence type="ECO:0000313" key="3">
    <source>
        <dbReference type="Proteomes" id="UP000028545"/>
    </source>
</evidence>
<dbReference type="EMBL" id="JOWA01000088">
    <property type="protein sequence ID" value="KEZ44521.1"/>
    <property type="molecule type" value="Genomic_DNA"/>
</dbReference>
<dbReference type="GeneID" id="27722613"/>
<dbReference type="OrthoDB" id="10446626at2759"/>